<protein>
    <recommendedName>
        <fullName evidence="10">Carboxylic ester hydrolase</fullName>
        <ecNumber evidence="10">3.1.1.-</ecNumber>
    </recommendedName>
</protein>
<dbReference type="Proteomes" id="UP001175261">
    <property type="component" value="Unassembled WGS sequence"/>
</dbReference>
<name>A0AA39GL90_SARSR</name>
<evidence type="ECO:0000313" key="12">
    <source>
        <dbReference type="Proteomes" id="UP001175261"/>
    </source>
</evidence>
<evidence type="ECO:0000256" key="10">
    <source>
        <dbReference type="RuleBase" id="RU361238"/>
    </source>
</evidence>
<dbReference type="EMBL" id="JAPDFR010000002">
    <property type="protein sequence ID" value="KAK0389460.1"/>
    <property type="molecule type" value="Genomic_DNA"/>
</dbReference>
<evidence type="ECO:0000256" key="5">
    <source>
        <dbReference type="ARBA" id="ARBA00022729"/>
    </source>
</evidence>
<comment type="caution">
    <text evidence="11">The sequence shown here is derived from an EMBL/GenBank/DDBJ whole genome shotgun (WGS) entry which is preliminary data.</text>
</comment>
<dbReference type="GO" id="GO:0030600">
    <property type="term" value="F:feruloyl esterase activity"/>
    <property type="evidence" value="ECO:0007669"/>
    <property type="project" value="UniProtKB-EC"/>
</dbReference>
<evidence type="ECO:0000256" key="6">
    <source>
        <dbReference type="ARBA" id="ARBA00022801"/>
    </source>
</evidence>
<comment type="catalytic activity">
    <reaction evidence="9">
        <text>feruloyl-polysaccharide + H2O = ferulate + polysaccharide.</text>
        <dbReference type="EC" id="3.1.1.73"/>
    </reaction>
</comment>
<evidence type="ECO:0000256" key="7">
    <source>
        <dbReference type="ARBA" id="ARBA00022837"/>
    </source>
</evidence>
<evidence type="ECO:0000256" key="4">
    <source>
        <dbReference type="ARBA" id="ARBA00022723"/>
    </source>
</evidence>
<keyword evidence="3" id="KW-0119">Carbohydrate metabolism</keyword>
<dbReference type="PROSITE" id="PS51257">
    <property type="entry name" value="PROKAR_LIPOPROTEIN"/>
    <property type="match status" value="1"/>
</dbReference>
<evidence type="ECO:0000256" key="8">
    <source>
        <dbReference type="ARBA" id="ARBA00023157"/>
    </source>
</evidence>
<evidence type="ECO:0000256" key="9">
    <source>
        <dbReference type="ARBA" id="ARBA00034075"/>
    </source>
</evidence>
<keyword evidence="7" id="KW-0106">Calcium</keyword>
<feature type="signal peptide" evidence="10">
    <location>
        <begin position="1"/>
        <end position="22"/>
    </location>
</feature>
<sequence>MAILKNLFVMAAGVQFAVSCQTWKIDCSSLASHINFDAYNATCHNATYHHPGEYSLTGLTGAFSNNVSFHEIHASVAYAEEAELIFAVWLPDKARYKDRFLAVGNGGYAGSIDRVNMLQQLNSGLGFAIAGGDGGHDSWKETNGTDSGTPGLYIPFLNHEERTRAWLHNAVSIFTPLAEAITKAAYGKKAQHKYFNGCSAGGGQAFALAEFHPRLFDGIMAGSPGNYQTHMWLSILWTFQAQQGNGALPTEVLQFIAASVLEQCDGLDGVEDGVLENPLACPFDVDVLACEENEEPVTDDGRIVCLTADQAGAAKAVYAGPRTSDSGEQLFPGFPPGGETNWIVPVLVGIANGFAVPILQNLIYKDLDWNPEAFNYTSLEVAEIDETGGPLTNAIGADLSAFRQNGGRILSTAGWVDPAITPLSAVENRERLQAGLKAGENIDDFFRLFMIPGGGHCGAVNLPQTPGNWHVMVPLVDWVESGVAPESILATDPLDGSERTRKLCPWPKTAVFVGEDPDDWESFECQELAKEP</sequence>
<evidence type="ECO:0000313" key="11">
    <source>
        <dbReference type="EMBL" id="KAK0389460.1"/>
    </source>
</evidence>
<dbReference type="SUPFAM" id="SSF53474">
    <property type="entry name" value="alpha/beta-Hydrolases"/>
    <property type="match status" value="1"/>
</dbReference>
<dbReference type="InterPro" id="IPR029058">
    <property type="entry name" value="AB_hydrolase_fold"/>
</dbReference>
<dbReference type="PANTHER" id="PTHR33938">
    <property type="entry name" value="FERULOYL ESTERASE B-RELATED"/>
    <property type="match status" value="1"/>
</dbReference>
<dbReference type="EC" id="3.1.1.-" evidence="10"/>
<dbReference type="AlphaFoldDB" id="A0AA39GL90"/>
<keyword evidence="8" id="KW-1015">Disulfide bond</keyword>
<keyword evidence="5 10" id="KW-0732">Signal</keyword>
<accession>A0AA39GL90</accession>
<dbReference type="GO" id="GO:0045493">
    <property type="term" value="P:xylan catabolic process"/>
    <property type="evidence" value="ECO:0007669"/>
    <property type="project" value="UniProtKB-KW"/>
</dbReference>
<organism evidence="11 12">
    <name type="scientific">Sarocladium strictum</name>
    <name type="common">Black bundle disease fungus</name>
    <name type="synonym">Acremonium strictum</name>
    <dbReference type="NCBI Taxonomy" id="5046"/>
    <lineage>
        <taxon>Eukaryota</taxon>
        <taxon>Fungi</taxon>
        <taxon>Dikarya</taxon>
        <taxon>Ascomycota</taxon>
        <taxon>Pezizomycotina</taxon>
        <taxon>Sordariomycetes</taxon>
        <taxon>Hypocreomycetidae</taxon>
        <taxon>Hypocreales</taxon>
        <taxon>Sarocladiaceae</taxon>
        <taxon>Sarocladium</taxon>
    </lineage>
</organism>
<evidence type="ECO:0000256" key="1">
    <source>
        <dbReference type="ARBA" id="ARBA00006249"/>
    </source>
</evidence>
<dbReference type="GO" id="GO:0046872">
    <property type="term" value="F:metal ion binding"/>
    <property type="evidence" value="ECO:0007669"/>
    <property type="project" value="UniProtKB-KW"/>
</dbReference>
<dbReference type="Pfam" id="PF07519">
    <property type="entry name" value="Tannase"/>
    <property type="match status" value="1"/>
</dbReference>
<feature type="chain" id="PRO_5041480759" description="Carboxylic ester hydrolase" evidence="10">
    <location>
        <begin position="23"/>
        <end position="532"/>
    </location>
</feature>
<proteinExistence type="inferred from homology"/>
<keyword evidence="2" id="KW-0719">Serine esterase</keyword>
<reference evidence="11" key="1">
    <citation type="submission" date="2022-10" db="EMBL/GenBank/DDBJ databases">
        <title>Determination and structural analysis of whole genome sequence of Sarocladium strictum F4-1.</title>
        <authorList>
            <person name="Hu L."/>
            <person name="Jiang Y."/>
        </authorList>
    </citation>
    <scope>NUCLEOTIDE SEQUENCE</scope>
    <source>
        <strain evidence="11">F4-1</strain>
    </source>
</reference>
<keyword evidence="12" id="KW-1185">Reference proteome</keyword>
<evidence type="ECO:0000256" key="3">
    <source>
        <dbReference type="ARBA" id="ARBA00022651"/>
    </source>
</evidence>
<dbReference type="PANTHER" id="PTHR33938:SF15">
    <property type="entry name" value="FERULOYL ESTERASE B-RELATED"/>
    <property type="match status" value="1"/>
</dbReference>
<keyword evidence="6 10" id="KW-0378">Hydrolase</keyword>
<comment type="similarity">
    <text evidence="1 10">Belongs to the tannase family.</text>
</comment>
<keyword evidence="4" id="KW-0479">Metal-binding</keyword>
<dbReference type="InterPro" id="IPR011118">
    <property type="entry name" value="Tannase/feruloyl_esterase"/>
</dbReference>
<keyword evidence="3" id="KW-0858">Xylan degradation</keyword>
<evidence type="ECO:0000256" key="2">
    <source>
        <dbReference type="ARBA" id="ARBA00022487"/>
    </source>
</evidence>
<gene>
    <name evidence="11" type="ORF">NLU13_3035</name>
</gene>
<dbReference type="Gene3D" id="3.40.50.1820">
    <property type="entry name" value="alpha/beta hydrolase"/>
    <property type="match status" value="1"/>
</dbReference>
<keyword evidence="3" id="KW-0624">Polysaccharide degradation</keyword>